<protein>
    <submittedName>
        <fullName evidence="1">Uncharacterized protein</fullName>
    </submittedName>
</protein>
<accession>A0A7L6AX75</accession>
<organism evidence="1 2">
    <name type="scientific">Candidatus Thiothrix singaporensis</name>
    <dbReference type="NCBI Taxonomy" id="2799669"/>
    <lineage>
        <taxon>Bacteria</taxon>
        <taxon>Pseudomonadati</taxon>
        <taxon>Pseudomonadota</taxon>
        <taxon>Gammaproteobacteria</taxon>
        <taxon>Thiotrichales</taxon>
        <taxon>Thiotrichaceae</taxon>
        <taxon>Thiothrix</taxon>
    </lineage>
</organism>
<evidence type="ECO:0000313" key="1">
    <source>
        <dbReference type="EMBL" id="QLQ33729.1"/>
    </source>
</evidence>
<keyword evidence="2" id="KW-1185">Reference proteome</keyword>
<dbReference type="Proteomes" id="UP000510621">
    <property type="component" value="Chromosome"/>
</dbReference>
<dbReference type="EMBL" id="CP059265">
    <property type="protein sequence ID" value="QLQ33729.1"/>
    <property type="molecule type" value="Genomic_DNA"/>
</dbReference>
<evidence type="ECO:0000313" key="2">
    <source>
        <dbReference type="Proteomes" id="UP000510621"/>
    </source>
</evidence>
<reference evidence="1" key="1">
    <citation type="submission" date="2020-06" db="EMBL/GenBank/DDBJ databases">
        <title>Analysis procedures for assessing recovery of high quality, complete, closed genomes from Nanopore long read metagenome sequencing.</title>
        <authorList>
            <person name="Bessarab I."/>
            <person name="Arumugam K."/>
            <person name="Haryono M."/>
            <person name="Liu X."/>
            <person name="Roy S."/>
            <person name="Zuniga-Montanez R.E."/>
            <person name="Qiu G."/>
            <person name="Drautz-Moses D.I."/>
            <person name="Law Y.Y."/>
            <person name="Wuertz S."/>
            <person name="Lauro F.M."/>
            <person name="Huson D.H."/>
            <person name="Williams R.B."/>
        </authorList>
    </citation>
    <scope>NUCLEOTIDE SEQUENCE [LARGE SCALE GENOMIC DNA]</scope>
    <source>
        <strain evidence="1">SSD2</strain>
    </source>
</reference>
<sequence>METTATNPPLRFVIHHLHPTSARLRFLKSPAGRVIFPTPLPALSELLEEYDIPSATATHPAPFLRQLCATLQVEPHELTIVNGFRLWVDTPGVTVPVYW</sequence>
<name>A0A7L6AX75_9GAMM</name>
<gene>
    <name evidence="1" type="ORF">HZT40_21335</name>
</gene>
<dbReference type="AlphaFoldDB" id="A0A7L6AX75"/>
<proteinExistence type="predicted"/>
<dbReference type="KEGG" id="this:HZT40_21335"/>